<evidence type="ECO:0000259" key="1">
    <source>
        <dbReference type="Pfam" id="PF01890"/>
    </source>
</evidence>
<accession>A0A561EWX8</accession>
<protein>
    <submittedName>
        <fullName evidence="2">Cobalamin synthesis G-like protein</fullName>
    </submittedName>
</protein>
<dbReference type="PANTHER" id="PTHR37477">
    <property type="entry name" value="COBALT-PRECORRIN-5A HYDROLASE"/>
    <property type="match status" value="1"/>
</dbReference>
<dbReference type="RefSeq" id="WP_342791839.1">
    <property type="nucleotide sequence ID" value="NZ_BAAABR010000060.1"/>
</dbReference>
<gene>
    <name evidence="2" type="ORF">FB465_5267</name>
</gene>
<dbReference type="AlphaFoldDB" id="A0A561EWX8"/>
<dbReference type="InterPro" id="IPR036518">
    <property type="entry name" value="CobE/GbiG_C_sf"/>
</dbReference>
<proteinExistence type="predicted"/>
<dbReference type="Gene3D" id="3.30.420.180">
    <property type="entry name" value="CobE/GbiG C-terminal domain"/>
    <property type="match status" value="1"/>
</dbReference>
<reference evidence="2 3" key="1">
    <citation type="submission" date="2019-06" db="EMBL/GenBank/DDBJ databases">
        <title>Sequencing the genomes of 1000 actinobacteria strains.</title>
        <authorList>
            <person name="Klenk H.-P."/>
        </authorList>
    </citation>
    <scope>NUCLEOTIDE SEQUENCE [LARGE SCALE GENOMIC DNA]</scope>
    <source>
        <strain evidence="2 3">DSM 41649</strain>
    </source>
</reference>
<dbReference type="InterPro" id="IPR002750">
    <property type="entry name" value="CobE/GbiG_C"/>
</dbReference>
<dbReference type="GO" id="GO:0009236">
    <property type="term" value="P:cobalamin biosynthetic process"/>
    <property type="evidence" value="ECO:0007669"/>
    <property type="project" value="InterPro"/>
</dbReference>
<dbReference type="Pfam" id="PF01890">
    <property type="entry name" value="CbiG_C"/>
    <property type="match status" value="1"/>
</dbReference>
<keyword evidence="3" id="KW-1185">Reference proteome</keyword>
<comment type="caution">
    <text evidence="2">The sequence shown here is derived from an EMBL/GenBank/DDBJ whole genome shotgun (WGS) entry which is preliminary data.</text>
</comment>
<dbReference type="PANTHER" id="PTHR37477:SF1">
    <property type="entry name" value="COBALT-PRECORRIN-5A HYDROLASE"/>
    <property type="match status" value="1"/>
</dbReference>
<dbReference type="EMBL" id="VIVR01000001">
    <property type="protein sequence ID" value="TWE20125.1"/>
    <property type="molecule type" value="Genomic_DNA"/>
</dbReference>
<sequence>MRVVIGVGASRGVPYGEVLGLVDTALAEAGLARQDVARLATLDGKTSEPGLLAAAEELGVALVGHPAEALAAVAVPSPSASALAAVGTPSVAEAAALLEAHGGPLLVPKRRSTAATVAIARLNPQGAPK</sequence>
<dbReference type="SUPFAM" id="SSF159664">
    <property type="entry name" value="CobE/GbiG C-terminal domain-like"/>
    <property type="match status" value="1"/>
</dbReference>
<name>A0A561EWX8_9ACTN</name>
<evidence type="ECO:0000313" key="3">
    <source>
        <dbReference type="Proteomes" id="UP000318416"/>
    </source>
</evidence>
<evidence type="ECO:0000313" key="2">
    <source>
        <dbReference type="EMBL" id="TWE20125.1"/>
    </source>
</evidence>
<organism evidence="2 3">
    <name type="scientific">Kitasatospora atroaurantiaca</name>
    <dbReference type="NCBI Taxonomy" id="285545"/>
    <lineage>
        <taxon>Bacteria</taxon>
        <taxon>Bacillati</taxon>
        <taxon>Actinomycetota</taxon>
        <taxon>Actinomycetes</taxon>
        <taxon>Kitasatosporales</taxon>
        <taxon>Streptomycetaceae</taxon>
        <taxon>Kitasatospora</taxon>
    </lineage>
</organism>
<dbReference type="Proteomes" id="UP000318416">
    <property type="component" value="Unassembled WGS sequence"/>
</dbReference>
<feature type="domain" description="CobE/GbiG C-terminal" evidence="1">
    <location>
        <begin position="3"/>
        <end position="120"/>
    </location>
</feature>
<dbReference type="InterPro" id="IPR052553">
    <property type="entry name" value="CbiG_hydrolase"/>
</dbReference>